<evidence type="ECO:0000256" key="2">
    <source>
        <dbReference type="SAM" id="SignalP"/>
    </source>
</evidence>
<dbReference type="InterPro" id="IPR029058">
    <property type="entry name" value="AB_hydrolase_fold"/>
</dbReference>
<evidence type="ECO:0000259" key="3">
    <source>
        <dbReference type="Pfam" id="PF01738"/>
    </source>
</evidence>
<name>A0A844SQB9_9BRAD</name>
<sequence>MTHRAIPIVLMILTTLPTAAVAAPDTVFFPSADGKTEIVGYLFRPQTPGPHPAILLLHGRGGPYSINVNRDCTLVSRTNPSAACNAASLSKRHAMWGQYWADHGYFALLPDSFGPRGKAHGFGRFTHDDPDRTDVNEKTVRPLDAEGALSWLRSQKEISGNRIFLQGWSNGGSTALNVMQRQGAATSGYRAALVFYPGCGPAALLAQTLRSAAPITMLLGTDDEEVSPDHCRDVAGRSVAAGSKIDVVVYPGATHDFDDPGRRRQSNPANSAALHDAMVRAIAAIDGLKD</sequence>
<comment type="caution">
    <text evidence="4">The sequence shown here is derived from an EMBL/GenBank/DDBJ whole genome shotgun (WGS) entry which is preliminary data.</text>
</comment>
<dbReference type="Pfam" id="PF01738">
    <property type="entry name" value="DLH"/>
    <property type="match status" value="1"/>
</dbReference>
<dbReference type="SUPFAM" id="SSF53474">
    <property type="entry name" value="alpha/beta-Hydrolases"/>
    <property type="match status" value="1"/>
</dbReference>
<reference evidence="4 5" key="1">
    <citation type="submission" date="2019-12" db="EMBL/GenBank/DDBJ databases">
        <title>Draft genome sequences Bradyrhizobium cajani AMBPC1010, Bradyrhizobium pachyrhizi AMBPC1040 and Bradyrhizobium yuanmingense ALSPC3051, three plant growth promoting strains isolated from nodules of Cajanus cajan L. in Dominican Republic.</title>
        <authorList>
            <person name="Flores-Felix J.D."/>
            <person name="Araujo J."/>
            <person name="Diaz-Alcantara C."/>
            <person name="Gonzalez-Andres F."/>
            <person name="Velazquez E."/>
        </authorList>
    </citation>
    <scope>NUCLEOTIDE SEQUENCE [LARGE SCALE GENOMIC DNA]</scope>
    <source>
        <strain evidence="4 5">1040</strain>
    </source>
</reference>
<evidence type="ECO:0000313" key="5">
    <source>
        <dbReference type="Proteomes" id="UP000436468"/>
    </source>
</evidence>
<dbReference type="EMBL" id="WQNF01000019">
    <property type="protein sequence ID" value="MVT68297.1"/>
    <property type="molecule type" value="Genomic_DNA"/>
</dbReference>
<dbReference type="AlphaFoldDB" id="A0A844SQB9"/>
<dbReference type="PANTHER" id="PTHR22946">
    <property type="entry name" value="DIENELACTONE HYDROLASE DOMAIN-CONTAINING PROTEIN-RELATED"/>
    <property type="match status" value="1"/>
</dbReference>
<dbReference type="InterPro" id="IPR050261">
    <property type="entry name" value="FrsA_esterase"/>
</dbReference>
<dbReference type="GO" id="GO:0052689">
    <property type="term" value="F:carboxylic ester hydrolase activity"/>
    <property type="evidence" value="ECO:0007669"/>
    <property type="project" value="UniProtKB-ARBA"/>
</dbReference>
<feature type="domain" description="Dienelactone hydrolase" evidence="3">
    <location>
        <begin position="98"/>
        <end position="280"/>
    </location>
</feature>
<proteinExistence type="predicted"/>
<dbReference type="PANTHER" id="PTHR22946:SF9">
    <property type="entry name" value="POLYKETIDE TRANSFERASE AF380"/>
    <property type="match status" value="1"/>
</dbReference>
<keyword evidence="1 4" id="KW-0378">Hydrolase</keyword>
<evidence type="ECO:0000313" key="4">
    <source>
        <dbReference type="EMBL" id="MVT68297.1"/>
    </source>
</evidence>
<keyword evidence="2" id="KW-0732">Signal</keyword>
<gene>
    <name evidence="4" type="ORF">GPL21_24675</name>
</gene>
<dbReference type="Proteomes" id="UP000436468">
    <property type="component" value="Unassembled WGS sequence"/>
</dbReference>
<dbReference type="Gene3D" id="3.40.50.1820">
    <property type="entry name" value="alpha/beta hydrolase"/>
    <property type="match status" value="1"/>
</dbReference>
<organism evidence="4 5">
    <name type="scientific">Bradyrhizobium pachyrhizi</name>
    <dbReference type="NCBI Taxonomy" id="280333"/>
    <lineage>
        <taxon>Bacteria</taxon>
        <taxon>Pseudomonadati</taxon>
        <taxon>Pseudomonadota</taxon>
        <taxon>Alphaproteobacteria</taxon>
        <taxon>Hyphomicrobiales</taxon>
        <taxon>Nitrobacteraceae</taxon>
        <taxon>Bradyrhizobium</taxon>
    </lineage>
</organism>
<feature type="signal peptide" evidence="2">
    <location>
        <begin position="1"/>
        <end position="22"/>
    </location>
</feature>
<evidence type="ECO:0000256" key="1">
    <source>
        <dbReference type="ARBA" id="ARBA00022801"/>
    </source>
</evidence>
<keyword evidence="5" id="KW-1185">Reference proteome</keyword>
<accession>A0A844SQB9</accession>
<protein>
    <submittedName>
        <fullName evidence="4">Alpha/beta hydrolase fold domain-containing protein</fullName>
    </submittedName>
</protein>
<feature type="chain" id="PRO_5032659729" evidence="2">
    <location>
        <begin position="23"/>
        <end position="290"/>
    </location>
</feature>
<dbReference type="InterPro" id="IPR002925">
    <property type="entry name" value="Dienelactn_hydro"/>
</dbReference>